<dbReference type="Gene3D" id="3.20.20.100">
    <property type="entry name" value="NADP-dependent oxidoreductase domain"/>
    <property type="match status" value="1"/>
</dbReference>
<gene>
    <name evidence="2" type="ORF">HY730_06160</name>
</gene>
<proteinExistence type="predicted"/>
<dbReference type="AlphaFoldDB" id="A0A933GLT0"/>
<organism evidence="2 3">
    <name type="scientific">Tectimicrobiota bacterium</name>
    <dbReference type="NCBI Taxonomy" id="2528274"/>
    <lineage>
        <taxon>Bacteria</taxon>
        <taxon>Pseudomonadati</taxon>
        <taxon>Nitrospinota/Tectimicrobiota group</taxon>
        <taxon>Candidatus Tectimicrobiota</taxon>
    </lineage>
</organism>
<dbReference type="PRINTS" id="PR00069">
    <property type="entry name" value="ALDKETRDTASE"/>
</dbReference>
<dbReference type="SUPFAM" id="SSF51430">
    <property type="entry name" value="NAD(P)-linked oxidoreductase"/>
    <property type="match status" value="1"/>
</dbReference>
<dbReference type="Proteomes" id="UP000772181">
    <property type="component" value="Unassembled WGS sequence"/>
</dbReference>
<protein>
    <submittedName>
        <fullName evidence="2">Aldo/keto reductase</fullName>
    </submittedName>
</protein>
<dbReference type="InterPro" id="IPR023210">
    <property type="entry name" value="NADP_OxRdtase_dom"/>
</dbReference>
<dbReference type="EMBL" id="JACQWF010000274">
    <property type="protein sequence ID" value="MBI4595947.1"/>
    <property type="molecule type" value="Genomic_DNA"/>
</dbReference>
<evidence type="ECO:0000313" key="3">
    <source>
        <dbReference type="Proteomes" id="UP000772181"/>
    </source>
</evidence>
<dbReference type="GO" id="GO:0016491">
    <property type="term" value="F:oxidoreductase activity"/>
    <property type="evidence" value="ECO:0007669"/>
    <property type="project" value="InterPro"/>
</dbReference>
<evidence type="ECO:0000313" key="2">
    <source>
        <dbReference type="EMBL" id="MBI4595947.1"/>
    </source>
</evidence>
<name>A0A933GLT0_UNCTE</name>
<sequence>METRRFGRTEHMSTVAIFGAFALSRMDQVGADALTEQVREAGINHIDVAPSYGVAEERLGAFLARERKHFFLGCKTMERTRAGAAAELQRSLQRLQVGHFDLYQLHAIKTFQELDEVTGPGGALEAVIEARQAGLTRFIGITGHGLEAPAVFLEALRRFDFDSILFPLNFILFAQSTYRAKAEELLRQCRAKDVGTMIIKSIARQPWGEQPKTHNTWYKPFTEPKIIQQAVNFVLSQDVTGLCTAGDSQVLPLVLQACANYTTMSRAEQEALIGSAINYESIFF</sequence>
<dbReference type="InterPro" id="IPR020471">
    <property type="entry name" value="AKR"/>
</dbReference>
<accession>A0A933GLT0</accession>
<evidence type="ECO:0000259" key="1">
    <source>
        <dbReference type="Pfam" id="PF00248"/>
    </source>
</evidence>
<comment type="caution">
    <text evidence="2">The sequence shown here is derived from an EMBL/GenBank/DDBJ whole genome shotgun (WGS) entry which is preliminary data.</text>
</comment>
<dbReference type="PANTHER" id="PTHR43312">
    <property type="entry name" value="D-THREO-ALDOSE 1-DEHYDROGENASE"/>
    <property type="match status" value="1"/>
</dbReference>
<dbReference type="InterPro" id="IPR036812">
    <property type="entry name" value="NAD(P)_OxRdtase_dom_sf"/>
</dbReference>
<dbReference type="Pfam" id="PF00248">
    <property type="entry name" value="Aldo_ket_red"/>
    <property type="match status" value="1"/>
</dbReference>
<dbReference type="CDD" id="cd19100">
    <property type="entry name" value="AKR_unchar"/>
    <property type="match status" value="1"/>
</dbReference>
<reference evidence="2" key="1">
    <citation type="submission" date="2020-07" db="EMBL/GenBank/DDBJ databases">
        <title>Huge and variable diversity of episymbiotic CPR bacteria and DPANN archaea in groundwater ecosystems.</title>
        <authorList>
            <person name="He C.Y."/>
            <person name="Keren R."/>
            <person name="Whittaker M."/>
            <person name="Farag I.F."/>
            <person name="Doudna J."/>
            <person name="Cate J.H.D."/>
            <person name="Banfield J.F."/>
        </authorList>
    </citation>
    <scope>NUCLEOTIDE SEQUENCE</scope>
    <source>
        <strain evidence="2">NC_groundwater_1482_Ag_S-0.65um_47_24</strain>
    </source>
</reference>
<dbReference type="PANTHER" id="PTHR43312:SF1">
    <property type="entry name" value="NADP-DEPENDENT OXIDOREDUCTASE DOMAIN-CONTAINING PROTEIN"/>
    <property type="match status" value="1"/>
</dbReference>
<feature type="domain" description="NADP-dependent oxidoreductase" evidence="1">
    <location>
        <begin position="18"/>
        <end position="203"/>
    </location>
</feature>
<dbReference type="InterPro" id="IPR053135">
    <property type="entry name" value="AKR2_Oxidoreductase"/>
</dbReference>